<organism evidence="2 3">
    <name type="scientific">Akkermansia glycaniphila</name>
    <dbReference type="NCBI Taxonomy" id="1679444"/>
    <lineage>
        <taxon>Bacteria</taxon>
        <taxon>Pseudomonadati</taxon>
        <taxon>Verrucomicrobiota</taxon>
        <taxon>Verrucomicrobiia</taxon>
        <taxon>Verrucomicrobiales</taxon>
        <taxon>Akkermansiaceae</taxon>
        <taxon>Akkermansia</taxon>
    </lineage>
</organism>
<dbReference type="PANTHER" id="PTHR38474:SF2">
    <property type="entry name" value="CHLORAMPHENICOL ACETYLTRANSFERASE"/>
    <property type="match status" value="1"/>
</dbReference>
<protein>
    <submittedName>
        <fullName evidence="2">Chloramphenicol acetyltransferase</fullName>
    </submittedName>
</protein>
<dbReference type="SUPFAM" id="SSF52777">
    <property type="entry name" value="CoA-dependent acyltransferases"/>
    <property type="match status" value="1"/>
</dbReference>
<reference evidence="3" key="1">
    <citation type="submission" date="2016-09" db="EMBL/GenBank/DDBJ databases">
        <authorList>
            <person name="Koehorst J."/>
        </authorList>
    </citation>
    <scope>NUCLEOTIDE SEQUENCE [LARGE SCALE GENOMIC DNA]</scope>
</reference>
<evidence type="ECO:0000313" key="2">
    <source>
        <dbReference type="EMBL" id="SEH93109.1"/>
    </source>
</evidence>
<feature type="active site" description="Proton acceptor" evidence="1">
    <location>
        <position position="198"/>
    </location>
</feature>
<accession>A0A1C7PD93</accession>
<dbReference type="SMART" id="SM01059">
    <property type="entry name" value="CAT"/>
    <property type="match status" value="1"/>
</dbReference>
<evidence type="ECO:0000256" key="1">
    <source>
        <dbReference type="PIRSR" id="PIRSR000440-1"/>
    </source>
</evidence>
<dbReference type="EMBL" id="LT629973">
    <property type="protein sequence ID" value="SEH93109.1"/>
    <property type="molecule type" value="Genomic_DNA"/>
</dbReference>
<dbReference type="STRING" id="1679444.PYTT_1814"/>
<dbReference type="Proteomes" id="UP000176204">
    <property type="component" value="Chromosome I"/>
</dbReference>
<name>A0A1C7PD93_9BACT</name>
<dbReference type="KEGG" id="agl:PYTT_1814"/>
<dbReference type="RefSeq" id="WP_067777781.1">
    <property type="nucleotide sequence ID" value="NZ_LIGX01000041.1"/>
</dbReference>
<dbReference type="GO" id="GO:0008811">
    <property type="term" value="F:chloramphenicol O-acetyltransferase activity"/>
    <property type="evidence" value="ECO:0007669"/>
    <property type="project" value="InterPro"/>
</dbReference>
<dbReference type="AlphaFoldDB" id="A0A1C7PD93"/>
<dbReference type="InterPro" id="IPR023213">
    <property type="entry name" value="CAT-like_dom_sf"/>
</dbReference>
<dbReference type="OrthoDB" id="197352at2"/>
<keyword evidence="3" id="KW-1185">Reference proteome</keyword>
<proteinExistence type="predicted"/>
<dbReference type="Gene3D" id="3.30.559.10">
    <property type="entry name" value="Chloramphenicol acetyltransferase-like domain"/>
    <property type="match status" value="1"/>
</dbReference>
<keyword evidence="2" id="KW-0808">Transferase</keyword>
<gene>
    <name evidence="2" type="ORF">PYTT_1814</name>
</gene>
<dbReference type="InterPro" id="IPR001707">
    <property type="entry name" value="Cmp_AcTrfase"/>
</dbReference>
<dbReference type="PANTHER" id="PTHR38474">
    <property type="entry name" value="SLR0299 PROTEIN"/>
    <property type="match status" value="1"/>
</dbReference>
<dbReference type="PIRSF" id="PIRSF000440">
    <property type="entry name" value="CAT"/>
    <property type="match status" value="1"/>
</dbReference>
<evidence type="ECO:0000313" key="3">
    <source>
        <dbReference type="Proteomes" id="UP000176204"/>
    </source>
</evidence>
<dbReference type="Pfam" id="PF00302">
    <property type="entry name" value="CAT"/>
    <property type="match status" value="1"/>
</dbReference>
<sequence length="225" mass="26191">MDEPGEIRGCFEVADTASWERREHFEYFYRTIKCKYTLNAEVDVTALLARCRARERRFFPSFLYVVMRAVNGNREFRMDFDAEGKPGFWDCVHPSYTVFHEDDKTFSDVWSVYDEDFEVFYASVVRDMEVYGEVKGVKAKPGRPGNFCPVSALPWLHFTGFSQDTYSESAMLFPLIRFGAYEEKEGRVKLPVAVFVNHAAADGYHVCKLFREMEEFAAAAEEWML</sequence>